<comment type="caution">
    <text evidence="2">The sequence shown here is derived from an EMBL/GenBank/DDBJ whole genome shotgun (WGS) entry which is preliminary data.</text>
</comment>
<dbReference type="EMBL" id="BAAAFZ010000014">
    <property type="protein sequence ID" value="GAA0577218.1"/>
    <property type="molecule type" value="Genomic_DNA"/>
</dbReference>
<evidence type="ECO:0000313" key="2">
    <source>
        <dbReference type="EMBL" id="GAA0577218.1"/>
    </source>
</evidence>
<dbReference type="Proteomes" id="UP001501588">
    <property type="component" value="Unassembled WGS sequence"/>
</dbReference>
<gene>
    <name evidence="2" type="ORF">GCM10009416_14780</name>
</gene>
<protein>
    <submittedName>
        <fullName evidence="2">Uncharacterized protein</fullName>
    </submittedName>
</protein>
<feature type="region of interest" description="Disordered" evidence="1">
    <location>
        <begin position="16"/>
        <end position="65"/>
    </location>
</feature>
<proteinExistence type="predicted"/>
<reference evidence="3" key="1">
    <citation type="journal article" date="2019" name="Int. J. Syst. Evol. Microbiol.">
        <title>The Global Catalogue of Microorganisms (GCM) 10K type strain sequencing project: providing services to taxonomists for standard genome sequencing and annotation.</title>
        <authorList>
            <consortium name="The Broad Institute Genomics Platform"/>
            <consortium name="The Broad Institute Genome Sequencing Center for Infectious Disease"/>
            <person name="Wu L."/>
            <person name="Ma J."/>
        </authorList>
    </citation>
    <scope>NUCLEOTIDE SEQUENCE [LARGE SCALE GENOMIC DNA]</scope>
    <source>
        <strain evidence="3">JCM 9933</strain>
    </source>
</reference>
<name>A0ABP3Q323_9PROT</name>
<evidence type="ECO:0000256" key="1">
    <source>
        <dbReference type="SAM" id="MobiDB-lite"/>
    </source>
</evidence>
<evidence type="ECO:0000313" key="3">
    <source>
        <dbReference type="Proteomes" id="UP001501588"/>
    </source>
</evidence>
<keyword evidence="3" id="KW-1185">Reference proteome</keyword>
<organism evidence="2 3">
    <name type="scientific">Craurococcus roseus</name>
    <dbReference type="NCBI Taxonomy" id="77585"/>
    <lineage>
        <taxon>Bacteria</taxon>
        <taxon>Pseudomonadati</taxon>
        <taxon>Pseudomonadota</taxon>
        <taxon>Alphaproteobacteria</taxon>
        <taxon>Acetobacterales</taxon>
        <taxon>Acetobacteraceae</taxon>
        <taxon>Craurococcus</taxon>
    </lineage>
</organism>
<sequence>MRASEFMTRIHDRRIRNAGAPLRATARPHGADCLPEGGRDARGGQAGPRKSRPSAVPSRGSRRHR</sequence>
<accession>A0ABP3Q323</accession>